<dbReference type="Gene3D" id="1.10.260.40">
    <property type="entry name" value="lambda repressor-like DNA-binding domains"/>
    <property type="match status" value="1"/>
</dbReference>
<feature type="domain" description="HTH lacI-type" evidence="4">
    <location>
        <begin position="13"/>
        <end position="65"/>
    </location>
</feature>
<protein>
    <submittedName>
        <fullName evidence="5">Substrate-binding domain-containing protein</fullName>
    </submittedName>
</protein>
<dbReference type="GO" id="GO:0003700">
    <property type="term" value="F:DNA-binding transcription factor activity"/>
    <property type="evidence" value="ECO:0007669"/>
    <property type="project" value="TreeGrafter"/>
</dbReference>
<dbReference type="EMBL" id="JADQTO010000002">
    <property type="protein sequence ID" value="MBG0560791.1"/>
    <property type="molecule type" value="Genomic_DNA"/>
</dbReference>
<dbReference type="SUPFAM" id="SSF47413">
    <property type="entry name" value="lambda repressor-like DNA-binding domains"/>
    <property type="match status" value="1"/>
</dbReference>
<keyword evidence="3" id="KW-0804">Transcription</keyword>
<dbReference type="RefSeq" id="WP_196412585.1">
    <property type="nucleotide sequence ID" value="NZ_JADQTO010000002.1"/>
</dbReference>
<dbReference type="InterPro" id="IPR028082">
    <property type="entry name" value="Peripla_BP_I"/>
</dbReference>
<proteinExistence type="predicted"/>
<evidence type="ECO:0000313" key="5">
    <source>
        <dbReference type="EMBL" id="MBG0560791.1"/>
    </source>
</evidence>
<dbReference type="InterPro" id="IPR000843">
    <property type="entry name" value="HTH_LacI"/>
</dbReference>
<evidence type="ECO:0000256" key="3">
    <source>
        <dbReference type="ARBA" id="ARBA00023163"/>
    </source>
</evidence>
<accession>A0A931FXF0</accession>
<dbReference type="PROSITE" id="PS50932">
    <property type="entry name" value="HTH_LACI_2"/>
    <property type="match status" value="1"/>
</dbReference>
<dbReference type="GO" id="GO:0000976">
    <property type="term" value="F:transcription cis-regulatory region binding"/>
    <property type="evidence" value="ECO:0007669"/>
    <property type="project" value="TreeGrafter"/>
</dbReference>
<keyword evidence="1" id="KW-0805">Transcription regulation</keyword>
<dbReference type="SMART" id="SM00354">
    <property type="entry name" value="HTH_LACI"/>
    <property type="match status" value="1"/>
</dbReference>
<dbReference type="Proteomes" id="UP000598146">
    <property type="component" value="Unassembled WGS sequence"/>
</dbReference>
<organism evidence="5 6">
    <name type="scientific">Actinoplanes aureus</name>
    <dbReference type="NCBI Taxonomy" id="2792083"/>
    <lineage>
        <taxon>Bacteria</taxon>
        <taxon>Bacillati</taxon>
        <taxon>Actinomycetota</taxon>
        <taxon>Actinomycetes</taxon>
        <taxon>Micromonosporales</taxon>
        <taxon>Micromonosporaceae</taxon>
        <taxon>Actinoplanes</taxon>
    </lineage>
</organism>
<reference evidence="5" key="1">
    <citation type="submission" date="2020-11" db="EMBL/GenBank/DDBJ databases">
        <title>Isolation and identification of active actinomycetes.</title>
        <authorList>
            <person name="Sun X."/>
        </authorList>
    </citation>
    <scope>NUCLEOTIDE SEQUENCE</scope>
    <source>
        <strain evidence="5">NEAU-A11</strain>
    </source>
</reference>
<dbReference type="Gene3D" id="3.40.50.2300">
    <property type="match status" value="2"/>
</dbReference>
<dbReference type="PROSITE" id="PS00356">
    <property type="entry name" value="HTH_LACI_1"/>
    <property type="match status" value="1"/>
</dbReference>
<dbReference type="SUPFAM" id="SSF53822">
    <property type="entry name" value="Periplasmic binding protein-like I"/>
    <property type="match status" value="1"/>
</dbReference>
<dbReference type="InterPro" id="IPR010982">
    <property type="entry name" value="Lambda_DNA-bd_dom_sf"/>
</dbReference>
<gene>
    <name evidence="5" type="ORF">I4J89_04850</name>
</gene>
<evidence type="ECO:0000256" key="1">
    <source>
        <dbReference type="ARBA" id="ARBA00023015"/>
    </source>
</evidence>
<dbReference type="Pfam" id="PF13377">
    <property type="entry name" value="Peripla_BP_3"/>
    <property type="match status" value="1"/>
</dbReference>
<evidence type="ECO:0000256" key="2">
    <source>
        <dbReference type="ARBA" id="ARBA00023125"/>
    </source>
</evidence>
<keyword evidence="6" id="KW-1185">Reference proteome</keyword>
<keyword evidence="2" id="KW-0238">DNA-binding</keyword>
<dbReference type="AlphaFoldDB" id="A0A931FXF0"/>
<sequence>MAQRGSAGQHGLISEVAKAARVSVSTVSKVVHGRRDVGEATRTRVEALLAERGFRRPGSAGAAPGQILTIFRDLAGPYTLEVVRGIVTGAAEAGTQATIGMTNRQPIAKWLDECEALGAAGMILVISMLAEQDQQRIVEQHIPVVLVDPLSEPAIEIPSIGVTNWRGGRTAVEHLLGLGHRRIGMLAGRPHSVAGAARLHGYRAALVEAGIAADPLLIKASDFDFDEAVTATGELLALPEPPTAIFAASDAQALGALEGARRAGRRVPDDLSVVSFDDTAVASMASPPLTAVCQPFEEMGRVAVRTVIQMAEGRVPPSPRVELATRLVVRESTARLI</sequence>
<dbReference type="PANTHER" id="PTHR30146:SF153">
    <property type="entry name" value="LACTOSE OPERON REPRESSOR"/>
    <property type="match status" value="1"/>
</dbReference>
<dbReference type="Pfam" id="PF00356">
    <property type="entry name" value="LacI"/>
    <property type="match status" value="1"/>
</dbReference>
<evidence type="ECO:0000259" key="4">
    <source>
        <dbReference type="PROSITE" id="PS50932"/>
    </source>
</evidence>
<dbReference type="PANTHER" id="PTHR30146">
    <property type="entry name" value="LACI-RELATED TRANSCRIPTIONAL REPRESSOR"/>
    <property type="match status" value="1"/>
</dbReference>
<comment type="caution">
    <text evidence="5">The sequence shown here is derived from an EMBL/GenBank/DDBJ whole genome shotgun (WGS) entry which is preliminary data.</text>
</comment>
<evidence type="ECO:0000313" key="6">
    <source>
        <dbReference type="Proteomes" id="UP000598146"/>
    </source>
</evidence>
<name>A0A931FXF0_9ACTN</name>
<dbReference type="InterPro" id="IPR046335">
    <property type="entry name" value="LacI/GalR-like_sensor"/>
</dbReference>